<protein>
    <recommendedName>
        <fullName evidence="4">DUF3039 domain-containing protein</fullName>
    </recommendedName>
</protein>
<dbReference type="RefSeq" id="WP_420809201.1">
    <property type="nucleotide sequence ID" value="NZ_JACBYZ010000001.1"/>
</dbReference>
<feature type="region of interest" description="Disordered" evidence="1">
    <location>
        <begin position="30"/>
        <end position="66"/>
    </location>
</feature>
<sequence>MAEEMMNAHTTAALSTGALSTGALSTGAPSFIDEMGFHSENEGQTQVLDRPDTQEKPDLDNNDGDADRFAHYVSRAQMQKSAGTGRPVIALCGKVWVPTRKPDGYPICPECKKIYAQLMGGSQQ</sequence>
<proteinExistence type="predicted"/>
<feature type="compositionally biased region" description="Basic and acidic residues" evidence="1">
    <location>
        <begin position="49"/>
        <end position="66"/>
    </location>
</feature>
<reference evidence="2 3" key="1">
    <citation type="journal article" date="2017" name="BMC Genomics">
        <title>Comparative genomic and phylogenomic analyses of the Bifidobacteriaceae family.</title>
        <authorList>
            <person name="Lugli G.A."/>
            <person name="Milani C."/>
            <person name="Turroni F."/>
            <person name="Duranti S."/>
            <person name="Mancabelli L."/>
            <person name="Mangifesta M."/>
            <person name="Ferrario C."/>
            <person name="Modesto M."/>
            <person name="Mattarelli P."/>
            <person name="Jiri K."/>
            <person name="van Sinderen D."/>
            <person name="Ventura M."/>
        </authorList>
    </citation>
    <scope>NUCLEOTIDE SEQUENCE [LARGE SCALE GENOMIC DNA]</scope>
    <source>
        <strain evidence="2 3">LMG 21773</strain>
    </source>
</reference>
<dbReference type="InterPro" id="IPR021400">
    <property type="entry name" value="DUF3039"/>
</dbReference>
<evidence type="ECO:0008006" key="4">
    <source>
        <dbReference type="Google" id="ProtNLM"/>
    </source>
</evidence>
<dbReference type="Pfam" id="PF11238">
    <property type="entry name" value="DUF3039"/>
    <property type="match status" value="1"/>
</dbReference>
<name>A0A261FC74_9BIFI</name>
<evidence type="ECO:0000313" key="2">
    <source>
        <dbReference type="EMBL" id="OZG56749.1"/>
    </source>
</evidence>
<organism evidence="2 3">
    <name type="scientific">Aeriscardovia aeriphila</name>
    <dbReference type="NCBI Taxonomy" id="218139"/>
    <lineage>
        <taxon>Bacteria</taxon>
        <taxon>Bacillati</taxon>
        <taxon>Actinomycetota</taxon>
        <taxon>Actinomycetes</taxon>
        <taxon>Bifidobacteriales</taxon>
        <taxon>Bifidobacteriaceae</taxon>
        <taxon>Aeriscardovia</taxon>
    </lineage>
</organism>
<dbReference type="AlphaFoldDB" id="A0A261FC74"/>
<gene>
    <name evidence="2" type="ORF">AEAE_0058</name>
</gene>
<comment type="caution">
    <text evidence="2">The sequence shown here is derived from an EMBL/GenBank/DDBJ whole genome shotgun (WGS) entry which is preliminary data.</text>
</comment>
<accession>A0A261FC74</accession>
<evidence type="ECO:0000256" key="1">
    <source>
        <dbReference type="SAM" id="MobiDB-lite"/>
    </source>
</evidence>
<dbReference type="EMBL" id="MWWU01000001">
    <property type="protein sequence ID" value="OZG56749.1"/>
    <property type="molecule type" value="Genomic_DNA"/>
</dbReference>
<dbReference type="Proteomes" id="UP000228976">
    <property type="component" value="Unassembled WGS sequence"/>
</dbReference>
<keyword evidence="3" id="KW-1185">Reference proteome</keyword>
<evidence type="ECO:0000313" key="3">
    <source>
        <dbReference type="Proteomes" id="UP000228976"/>
    </source>
</evidence>